<feature type="compositionally biased region" description="Basic and acidic residues" evidence="1">
    <location>
        <begin position="208"/>
        <end position="217"/>
    </location>
</feature>
<evidence type="ECO:0000313" key="3">
    <source>
        <dbReference type="RefSeq" id="XP_026130951.1"/>
    </source>
</evidence>
<dbReference type="Proteomes" id="UP000515129">
    <property type="component" value="Chromosome 11"/>
</dbReference>
<feature type="region of interest" description="Disordered" evidence="1">
    <location>
        <begin position="200"/>
        <end position="241"/>
    </location>
</feature>
<feature type="region of interest" description="Disordered" evidence="1">
    <location>
        <begin position="300"/>
        <end position="328"/>
    </location>
</feature>
<keyword evidence="2" id="KW-1185">Reference proteome</keyword>
<dbReference type="GeneID" id="113110891"/>
<proteinExistence type="predicted"/>
<name>A0A6P6QC07_CARAU</name>
<feature type="compositionally biased region" description="Basic residues" evidence="1">
    <location>
        <begin position="302"/>
        <end position="313"/>
    </location>
</feature>
<dbReference type="AlphaFoldDB" id="A0A6P6QC07"/>
<evidence type="ECO:0000256" key="1">
    <source>
        <dbReference type="SAM" id="MobiDB-lite"/>
    </source>
</evidence>
<sequence length="343" mass="38835">MDKMFHIVVFDKTNEVEVVPSVWIKNGEYMWPPNKIDITKAVKSQESPGDDWKPHNARIIFTSHDYKEARRKLPLAVDHTDIDQTDGGDSPITFQRKRIPKNILFPGEDDDDDNAMEEHLKEPKSRKGRYSIPDAPKIARHANKLDPGKPNCPKIFHSTLALHNDEMEGIKATKSKKKRYALPNAPVISREQISPAVDNLHLNGQGRTDLHSRDHSSPDVSLHGQSSPHLRPHGQKSPNLLPSCYSPDLYADCHSTPEIHSSQQTSIAMLSSGWNFLSESCTLSKSSTETLLSQANVEVRRPAHKSKEIHKKSTPNLRRSLSHTRPRTSSKHPVTKFFFFVIY</sequence>
<accession>A0A6P6QC07</accession>
<feature type="compositionally biased region" description="Basic and acidic residues" evidence="1">
    <location>
        <begin position="116"/>
        <end position="125"/>
    </location>
</feature>
<evidence type="ECO:0000313" key="2">
    <source>
        <dbReference type="Proteomes" id="UP000515129"/>
    </source>
</evidence>
<organism evidence="2 3">
    <name type="scientific">Carassius auratus</name>
    <name type="common">Goldfish</name>
    <dbReference type="NCBI Taxonomy" id="7957"/>
    <lineage>
        <taxon>Eukaryota</taxon>
        <taxon>Metazoa</taxon>
        <taxon>Chordata</taxon>
        <taxon>Craniata</taxon>
        <taxon>Vertebrata</taxon>
        <taxon>Euteleostomi</taxon>
        <taxon>Actinopterygii</taxon>
        <taxon>Neopterygii</taxon>
        <taxon>Teleostei</taxon>
        <taxon>Ostariophysi</taxon>
        <taxon>Cypriniformes</taxon>
        <taxon>Cyprinidae</taxon>
        <taxon>Cyprininae</taxon>
        <taxon>Carassius</taxon>
    </lineage>
</organism>
<protein>
    <submittedName>
        <fullName evidence="3">Uncharacterized protein LOC113110891 isoform X5</fullName>
    </submittedName>
</protein>
<feature type="region of interest" description="Disordered" evidence="1">
    <location>
        <begin position="104"/>
        <end position="132"/>
    </location>
</feature>
<gene>
    <name evidence="3" type="primary">LOC113110891</name>
</gene>
<reference evidence="3" key="1">
    <citation type="submission" date="2025-08" db="UniProtKB">
        <authorList>
            <consortium name="RefSeq"/>
        </authorList>
    </citation>
    <scope>IDENTIFICATION</scope>
    <source>
        <strain evidence="3">Wakin</strain>
        <tissue evidence="3">Muscle</tissue>
    </source>
</reference>
<dbReference type="RefSeq" id="XP_026130951.1">
    <property type="nucleotide sequence ID" value="XM_026275166.1"/>
</dbReference>